<evidence type="ECO:0000256" key="2">
    <source>
        <dbReference type="ARBA" id="ARBA00007560"/>
    </source>
</evidence>
<dbReference type="GO" id="GO:0003682">
    <property type="term" value="F:chromatin binding"/>
    <property type="evidence" value="ECO:0007669"/>
    <property type="project" value="TreeGrafter"/>
</dbReference>
<evidence type="ECO:0000313" key="6">
    <source>
        <dbReference type="Proteomes" id="UP000095751"/>
    </source>
</evidence>
<comment type="subcellular location">
    <subcellularLocation>
        <location evidence="1">Nucleus</location>
    </subcellularLocation>
</comment>
<dbReference type="OrthoDB" id="10260285at2759"/>
<gene>
    <name evidence="5" type="ORF">FRACYDRAFT_173508</name>
</gene>
<dbReference type="Proteomes" id="UP000095751">
    <property type="component" value="Unassembled WGS sequence"/>
</dbReference>
<sequence length="337" mass="38036">MDPASYIHTSPEEVQLHPDDLKLLDWNGSMADTAAEELKKSRDNARAVARLALMGKSPARHLLEKANSPSANAASTKKPFSRVLDEAMQSWMKKTTYITNDHSRRVHDFKSLAKTKQDLAQDLEVRQQKINQRRTGSAVTKTFEDCKVRVHKHPSKKGLKPVAEMAFLPNVKQWGNSYTHVVVDKSPGDDETKFLDRAFVANVQKKDAQARMTCQLFVPSENDSEPYQAIQQYELDVVPLKEGDAPHVNFCIWINAETKNATYTPISSRVQLSNGRPQRKKNYKMNVARRPMNDEDRIEVDDKVAEVDLDIEEKMNGSGIGQSARKVITDGSDDSEQ</sequence>
<organism evidence="5 6">
    <name type="scientific">Fragilariopsis cylindrus CCMP1102</name>
    <dbReference type="NCBI Taxonomy" id="635003"/>
    <lineage>
        <taxon>Eukaryota</taxon>
        <taxon>Sar</taxon>
        <taxon>Stramenopiles</taxon>
        <taxon>Ochrophyta</taxon>
        <taxon>Bacillariophyta</taxon>
        <taxon>Bacillariophyceae</taxon>
        <taxon>Bacillariophycidae</taxon>
        <taxon>Bacillariales</taxon>
        <taxon>Bacillariaceae</taxon>
        <taxon>Fragilariopsis</taxon>
    </lineage>
</organism>
<dbReference type="EMBL" id="KV784375">
    <property type="protein sequence ID" value="OEU09393.1"/>
    <property type="molecule type" value="Genomic_DNA"/>
</dbReference>
<evidence type="ECO:0000313" key="5">
    <source>
        <dbReference type="EMBL" id="OEU09393.1"/>
    </source>
</evidence>
<comment type="similarity">
    <text evidence="2">Belongs to the PAF1 family.</text>
</comment>
<dbReference type="InParanoid" id="A0A1E7EV30"/>
<dbReference type="GO" id="GO:0006368">
    <property type="term" value="P:transcription elongation by RNA polymerase II"/>
    <property type="evidence" value="ECO:0007669"/>
    <property type="project" value="InterPro"/>
</dbReference>
<dbReference type="PANTHER" id="PTHR23188:SF12">
    <property type="entry name" value="RNA POLYMERASE II-ASSOCIATED FACTOR 1 HOMOLOG"/>
    <property type="match status" value="1"/>
</dbReference>
<dbReference type="GO" id="GO:0016593">
    <property type="term" value="C:Cdc73/Paf1 complex"/>
    <property type="evidence" value="ECO:0007669"/>
    <property type="project" value="InterPro"/>
</dbReference>
<evidence type="ECO:0000256" key="3">
    <source>
        <dbReference type="ARBA" id="ARBA00023242"/>
    </source>
</evidence>
<evidence type="ECO:0000256" key="4">
    <source>
        <dbReference type="SAM" id="MobiDB-lite"/>
    </source>
</evidence>
<reference evidence="5 6" key="1">
    <citation type="submission" date="2016-09" db="EMBL/GenBank/DDBJ databases">
        <title>Extensive genetic diversity and differential bi-allelic expression allows diatom success in the polar Southern Ocean.</title>
        <authorList>
            <consortium name="DOE Joint Genome Institute"/>
            <person name="Mock T."/>
            <person name="Otillar R.P."/>
            <person name="Strauss J."/>
            <person name="Dupont C."/>
            <person name="Frickenhaus S."/>
            <person name="Maumus F."/>
            <person name="Mcmullan M."/>
            <person name="Sanges R."/>
            <person name="Schmutz J."/>
            <person name="Toseland A."/>
            <person name="Valas R."/>
            <person name="Veluchamy A."/>
            <person name="Ward B.J."/>
            <person name="Allen A."/>
            <person name="Barry K."/>
            <person name="Falciatore A."/>
            <person name="Ferrante M."/>
            <person name="Fortunato A.E."/>
            <person name="Gloeckner G."/>
            <person name="Gruber A."/>
            <person name="Hipkin R."/>
            <person name="Janech M."/>
            <person name="Kroth P."/>
            <person name="Leese F."/>
            <person name="Lindquist E."/>
            <person name="Lyon B.R."/>
            <person name="Martin J."/>
            <person name="Mayer C."/>
            <person name="Parker M."/>
            <person name="Quesneville H."/>
            <person name="Raymond J."/>
            <person name="Uhlig C."/>
            <person name="Valentin K.U."/>
            <person name="Worden A.Z."/>
            <person name="Armbrust E.V."/>
            <person name="Bowler C."/>
            <person name="Green B."/>
            <person name="Moulton V."/>
            <person name="Van Oosterhout C."/>
            <person name="Grigoriev I."/>
        </authorList>
    </citation>
    <scope>NUCLEOTIDE SEQUENCE [LARGE SCALE GENOMIC DNA]</scope>
    <source>
        <strain evidence="5 6">CCMP1102</strain>
    </source>
</reference>
<dbReference type="GO" id="GO:0000993">
    <property type="term" value="F:RNA polymerase II complex binding"/>
    <property type="evidence" value="ECO:0007669"/>
    <property type="project" value="TreeGrafter"/>
</dbReference>
<name>A0A1E7EV30_9STRA</name>
<dbReference type="KEGG" id="fcy:FRACYDRAFT_173508"/>
<keyword evidence="6" id="KW-1185">Reference proteome</keyword>
<accession>A0A1E7EV30</accession>
<protein>
    <submittedName>
        <fullName evidence="5">Uncharacterized protein</fullName>
    </submittedName>
</protein>
<feature type="region of interest" description="Disordered" evidence="4">
    <location>
        <begin position="315"/>
        <end position="337"/>
    </location>
</feature>
<dbReference type="PANTHER" id="PTHR23188">
    <property type="entry name" value="RNA POLYMERASE II-ASSOCIATED FACTOR 1 HOMOLOG"/>
    <property type="match status" value="1"/>
</dbReference>
<dbReference type="InterPro" id="IPR007133">
    <property type="entry name" value="RNA_pol_II-assoc_Paf1"/>
</dbReference>
<keyword evidence="3" id="KW-0539">Nucleus</keyword>
<proteinExistence type="inferred from homology"/>
<evidence type="ECO:0000256" key="1">
    <source>
        <dbReference type="ARBA" id="ARBA00004123"/>
    </source>
</evidence>
<dbReference type="Pfam" id="PF03985">
    <property type="entry name" value="Paf1"/>
    <property type="match status" value="1"/>
</dbReference>
<dbReference type="AlphaFoldDB" id="A0A1E7EV30"/>